<dbReference type="KEGG" id="ppu:PP_1958"/>
<evidence type="ECO:0000313" key="2">
    <source>
        <dbReference type="Proteomes" id="UP000000556"/>
    </source>
</evidence>
<organism evidence="1 2">
    <name type="scientific">Pseudomonas putida (strain ATCC 47054 / DSM 6125 / CFBP 8728 / NCIMB 11950 / KT2440)</name>
    <dbReference type="NCBI Taxonomy" id="160488"/>
    <lineage>
        <taxon>Bacteria</taxon>
        <taxon>Pseudomonadati</taxon>
        <taxon>Pseudomonadota</taxon>
        <taxon>Gammaproteobacteria</taxon>
        <taxon>Pseudomonadales</taxon>
        <taxon>Pseudomonadaceae</taxon>
        <taxon>Pseudomonas</taxon>
    </lineage>
</organism>
<proteinExistence type="predicted"/>
<dbReference type="InterPro" id="IPR023107">
    <property type="entry name" value="Atu2299-like_dom_sf"/>
</dbReference>
<dbReference type="EMBL" id="AE015451">
    <property type="protein sequence ID" value="AAN67574.1"/>
    <property type="molecule type" value="Genomic_DNA"/>
</dbReference>
<accession>Q88LH4</accession>
<dbReference type="SUPFAM" id="SSF54001">
    <property type="entry name" value="Cysteine proteinases"/>
    <property type="match status" value="1"/>
</dbReference>
<reference evidence="1 2" key="2">
    <citation type="journal article" date="2016" name="Environ. Microbiol.">
        <title>The revisited genome of Pseudomonas putida KT2440 enlightens its value as a robust metabolic chassis.</title>
        <authorList>
            <person name="Belda E."/>
            <person name="van Heck R.G."/>
            <person name="Lopez-Sanchez M.J."/>
            <person name="Cruveiller S."/>
            <person name="Barbe V."/>
            <person name="Fraser C."/>
            <person name="Klenk H.P."/>
            <person name="Petersen J."/>
            <person name="Morgat A."/>
            <person name="Nikel P.I."/>
            <person name="Vallenet D."/>
            <person name="Rouy Z."/>
            <person name="Sekowska A."/>
            <person name="Martins Dos Santos V.A."/>
            <person name="de Lorenzo V."/>
            <person name="Danchin A."/>
            <person name="Medigue C."/>
        </authorList>
    </citation>
    <scope>NUCLEOTIDE SEQUENCE [LARGE SCALE GENOMIC DNA]</scope>
    <source>
        <strain evidence="2">ATCC 47054 / DSM 6125 / CFBP 8728 / NCIMB 11950 / KT2440</strain>
    </source>
</reference>
<dbReference type="HOGENOM" id="CLU_088236_0_0_6"/>
<dbReference type="eggNOG" id="ENOG5032TQD">
    <property type="taxonomic scope" value="Bacteria"/>
</dbReference>
<dbReference type="InterPro" id="IPR038765">
    <property type="entry name" value="Papain-like_cys_pep_sf"/>
</dbReference>
<keyword evidence="2" id="KW-1185">Reference proteome</keyword>
<dbReference type="BioCyc" id="PPUT160488:G1G01-2082-MONOMER"/>
<sequence>MRPARQRVWLGEDAYTGDGLRGNAIAPLIPSHGVVRVGSQDVAMSYHRQHILSPHYRHRDRMSKKSQDLIPLLDYLRIHRVIRSVLDSAGAHTAHACWFFSMAGAAILRHHYHKEAHPLAGAMCLMADEKKSNVLCFASIENDEVQSSETGFHAMVVCDDHVVDFMSPLFPETSKSAKHDFITPAKSFQRRIDTMTTSPADLKKDGDFFFDPNMQLTDHLELKVAQSLFQKDVINACVAWYVRPPKPIPAWVVMGDPKEGGSKVTLKEASVIGAW</sequence>
<dbReference type="Proteomes" id="UP000000556">
    <property type="component" value="Chromosome"/>
</dbReference>
<reference evidence="1 2" key="1">
    <citation type="journal article" date="2002" name="Environ. Microbiol.">
        <title>Complete genome sequence and comparative analysis of the metabolically versatile Pseudomonas putida KT2440.</title>
        <authorList>
            <person name="Nelson K.E."/>
            <person name="Weinel C."/>
            <person name="Paulsen I.T."/>
            <person name="Dodson R.J."/>
            <person name="Hilbert H."/>
            <person name="Martins dos Santos V.A."/>
            <person name="Fouts D.E."/>
            <person name="Gill S.R."/>
            <person name="Pop M."/>
            <person name="Holmes M."/>
            <person name="Brinkac L."/>
            <person name="Beanan M."/>
            <person name="DeBoy R.T."/>
            <person name="Daugherty S."/>
            <person name="Kolonay J."/>
            <person name="Madupu R."/>
            <person name="Nelson W."/>
            <person name="White O."/>
            <person name="Peterson J."/>
            <person name="Khouri H."/>
            <person name="Hance I."/>
            <person name="Chris Lee P."/>
            <person name="Holtzapple E."/>
            <person name="Scanlan D."/>
            <person name="Tran K."/>
            <person name="Moazzez A."/>
            <person name="Utterback T."/>
            <person name="Rizzo M."/>
            <person name="Lee K."/>
            <person name="Kosack D."/>
            <person name="Moestl D."/>
            <person name="Wedler H."/>
            <person name="Lauber J."/>
            <person name="Stjepandic D."/>
            <person name="Hoheisel J."/>
            <person name="Straetz M."/>
            <person name="Heim S."/>
            <person name="Kiewitz C."/>
            <person name="Eisen J.A."/>
            <person name="Timmis K.N."/>
            <person name="Dusterhoft A."/>
            <person name="Tummler B."/>
            <person name="Fraser C.M."/>
        </authorList>
    </citation>
    <scope>NUCLEOTIDE SEQUENCE [LARGE SCALE GENOMIC DNA]</scope>
    <source>
        <strain evidence="2">ATCC 47054 / DSM 6125 / CFBP 8728 / NCIMB 11950 / KT2440</strain>
    </source>
</reference>
<dbReference type="Pfam" id="PF09641">
    <property type="entry name" value="DUF2026"/>
    <property type="match status" value="1"/>
</dbReference>
<dbReference type="InterPro" id="IPR018599">
    <property type="entry name" value="DUF2026"/>
</dbReference>
<evidence type="ECO:0000313" key="1">
    <source>
        <dbReference type="EMBL" id="AAN67574.1"/>
    </source>
</evidence>
<dbReference type="PaxDb" id="160488-PP_1958"/>
<protein>
    <submittedName>
        <fullName evidence="1">Uncharacterized protein</fullName>
    </submittedName>
</protein>
<dbReference type="Gene3D" id="3.10.550.10">
    <property type="entry name" value="Hypothetical protein Atu2299"/>
    <property type="match status" value="1"/>
</dbReference>
<gene>
    <name evidence="1" type="ordered locus">PP_1958</name>
</gene>
<dbReference type="OrthoDB" id="6833966at2"/>
<dbReference type="AlphaFoldDB" id="Q88LH4"/>
<dbReference type="PATRIC" id="fig|160488.4.peg.2067"/>
<name>Q88LH4_PSEPK</name>